<dbReference type="GO" id="GO:0008933">
    <property type="term" value="F:peptidoglycan lytic transglycosylase activity"/>
    <property type="evidence" value="ECO:0007669"/>
    <property type="project" value="TreeGrafter"/>
</dbReference>
<evidence type="ECO:0000259" key="2">
    <source>
        <dbReference type="Pfam" id="PF13406"/>
    </source>
</evidence>
<comment type="caution">
    <text evidence="3">The sequence shown here is derived from an EMBL/GenBank/DDBJ whole genome shotgun (WGS) entry which is preliminary data.</text>
</comment>
<dbReference type="InterPro" id="IPR043426">
    <property type="entry name" value="MltB-like"/>
</dbReference>
<accession>A0A9X2EK43</accession>
<dbReference type="InterPro" id="IPR023346">
    <property type="entry name" value="Lysozyme-like_dom_sf"/>
</dbReference>
<organism evidence="3 4">
    <name type="scientific">Sphingomicrobium sediminis</name>
    <dbReference type="NCBI Taxonomy" id="2950949"/>
    <lineage>
        <taxon>Bacteria</taxon>
        <taxon>Pseudomonadati</taxon>
        <taxon>Pseudomonadota</taxon>
        <taxon>Alphaproteobacteria</taxon>
        <taxon>Sphingomonadales</taxon>
        <taxon>Sphingomonadaceae</taxon>
        <taxon>Sphingomicrobium</taxon>
    </lineage>
</organism>
<keyword evidence="4" id="KW-1185">Reference proteome</keyword>
<dbReference type="PANTHER" id="PTHR30163:SF8">
    <property type="entry name" value="LYTIC MUREIN TRANSGLYCOSYLASE"/>
    <property type="match status" value="1"/>
</dbReference>
<evidence type="ECO:0000313" key="4">
    <source>
        <dbReference type="Proteomes" id="UP001155128"/>
    </source>
</evidence>
<dbReference type="RefSeq" id="WP_252112257.1">
    <property type="nucleotide sequence ID" value="NZ_JAMSHT010000001.1"/>
</dbReference>
<dbReference type="AlphaFoldDB" id="A0A9X2EK43"/>
<proteinExistence type="predicted"/>
<feature type="domain" description="Transglycosylase SLT" evidence="2">
    <location>
        <begin position="46"/>
        <end position="351"/>
    </location>
</feature>
<dbReference type="GO" id="GO:0009253">
    <property type="term" value="P:peptidoglycan catabolic process"/>
    <property type="evidence" value="ECO:0007669"/>
    <property type="project" value="TreeGrafter"/>
</dbReference>
<dbReference type="InterPro" id="IPR011970">
    <property type="entry name" value="MltB_2"/>
</dbReference>
<evidence type="ECO:0000256" key="1">
    <source>
        <dbReference type="SAM" id="SignalP"/>
    </source>
</evidence>
<dbReference type="Gene3D" id="1.10.530.10">
    <property type="match status" value="1"/>
</dbReference>
<sequence>MNVGLLMRSLLSAAALCVAVPACGQPTIVTPEENSASTAAMSWPAYKARLMALARSEGISDRTIYAVIPDLERNQRVIELDRRQPGSSSSSGRIPPFAPYQRRQVTPQIIDLGQDEYRQHAAYLRSLEQRTGVDAEIILAIYGKETAYGAITGNFDLFEALGTLAWEGRRRDLFEPEFIAALKLLDQGHPRSRLKGSWAGAAGKTQFMPTNILRLAADGDGDGDADIWNSERDAFASIANYLVDAGWEGGPRWGIPVRVPADLDREAIKTRLAARRCPAVFARHSQWLPMSEWRRLGVTPVGRSLDGDTLATLIEPDGPGRTAYLTTQNYRAILDYNCSNFYALSIGLVADGIER</sequence>
<dbReference type="SUPFAM" id="SSF53955">
    <property type="entry name" value="Lysozyme-like"/>
    <property type="match status" value="1"/>
</dbReference>
<reference evidence="3" key="1">
    <citation type="submission" date="2022-06" db="EMBL/GenBank/DDBJ databases">
        <title>Sphingomicrobium sedimins sp. nov., a marine bacterium isolated from tidal flat.</title>
        <authorList>
            <person name="Kim C.-H."/>
            <person name="Yoo Y."/>
            <person name="Kim J.-J."/>
        </authorList>
    </citation>
    <scope>NUCLEOTIDE SEQUENCE</scope>
    <source>
        <strain evidence="3">GRR-S6-50</strain>
    </source>
</reference>
<dbReference type="InterPro" id="IPR031304">
    <property type="entry name" value="SLT_2"/>
</dbReference>
<dbReference type="NCBIfam" id="TIGR02283">
    <property type="entry name" value="MltB_2"/>
    <property type="match status" value="1"/>
</dbReference>
<dbReference type="Pfam" id="PF13406">
    <property type="entry name" value="SLT_2"/>
    <property type="match status" value="1"/>
</dbReference>
<dbReference type="PANTHER" id="PTHR30163">
    <property type="entry name" value="MEMBRANE-BOUND LYTIC MUREIN TRANSGLYCOSYLASE B"/>
    <property type="match status" value="1"/>
</dbReference>
<protein>
    <submittedName>
        <fullName evidence="3">Lytic murein transglycosylase</fullName>
    </submittedName>
</protein>
<dbReference type="Gene3D" id="1.10.8.350">
    <property type="entry name" value="Bacterial muramidase"/>
    <property type="match status" value="1"/>
</dbReference>
<feature type="chain" id="PRO_5040791368" evidence="1">
    <location>
        <begin position="25"/>
        <end position="355"/>
    </location>
</feature>
<feature type="signal peptide" evidence="1">
    <location>
        <begin position="1"/>
        <end position="24"/>
    </location>
</feature>
<evidence type="ECO:0000313" key="3">
    <source>
        <dbReference type="EMBL" id="MCM8556772.1"/>
    </source>
</evidence>
<gene>
    <name evidence="3" type="ORF">NDO55_02940</name>
</gene>
<dbReference type="Proteomes" id="UP001155128">
    <property type="component" value="Unassembled WGS sequence"/>
</dbReference>
<keyword evidence="1" id="KW-0732">Signal</keyword>
<name>A0A9X2EK43_9SPHN</name>
<dbReference type="EMBL" id="JAMSHT010000001">
    <property type="protein sequence ID" value="MCM8556772.1"/>
    <property type="molecule type" value="Genomic_DNA"/>
</dbReference>